<evidence type="ECO:0000256" key="3">
    <source>
        <dbReference type="ARBA" id="ARBA00023002"/>
    </source>
</evidence>
<feature type="active site" evidence="4">
    <location>
        <position position="35"/>
    </location>
</feature>
<dbReference type="Proteomes" id="UP000242682">
    <property type="component" value="Unassembled WGS sequence"/>
</dbReference>
<dbReference type="InterPro" id="IPR000889">
    <property type="entry name" value="Glutathione_peroxidase"/>
</dbReference>
<accession>A0A2P8H5B3</accession>
<dbReference type="AlphaFoldDB" id="A0A2P8H5B3"/>
<dbReference type="EMBL" id="PYAT01000002">
    <property type="protein sequence ID" value="PSL41401.1"/>
    <property type="molecule type" value="Genomic_DNA"/>
</dbReference>
<proteinExistence type="inferred from homology"/>
<evidence type="ECO:0000256" key="1">
    <source>
        <dbReference type="ARBA" id="ARBA00006926"/>
    </source>
</evidence>
<dbReference type="GO" id="GO:0034599">
    <property type="term" value="P:cellular response to oxidative stress"/>
    <property type="evidence" value="ECO:0007669"/>
    <property type="project" value="TreeGrafter"/>
</dbReference>
<dbReference type="RefSeq" id="WP_106532098.1">
    <property type="nucleotide sequence ID" value="NZ_PYAT01000002.1"/>
</dbReference>
<dbReference type="SUPFAM" id="SSF52833">
    <property type="entry name" value="Thioredoxin-like"/>
    <property type="match status" value="1"/>
</dbReference>
<reference evidence="6 7" key="1">
    <citation type="submission" date="2018-03" db="EMBL/GenBank/DDBJ databases">
        <title>Genomic Encyclopedia of Type Strains, Phase III (KMG-III): the genomes of soil and plant-associated and newly described type strains.</title>
        <authorList>
            <person name="Whitman W."/>
        </authorList>
    </citation>
    <scope>NUCLEOTIDE SEQUENCE [LARGE SCALE GENOMIC DNA]</scope>
    <source>
        <strain evidence="6 7">CGMCC 1.12259</strain>
    </source>
</reference>
<dbReference type="PROSITE" id="PS00763">
    <property type="entry name" value="GLUTATHIONE_PEROXID_2"/>
    <property type="match status" value="1"/>
</dbReference>
<dbReference type="InterPro" id="IPR036249">
    <property type="entry name" value="Thioredoxin-like_sf"/>
</dbReference>
<protein>
    <recommendedName>
        <fullName evidence="5">Glutathione peroxidase</fullName>
    </recommendedName>
</protein>
<evidence type="ECO:0000256" key="4">
    <source>
        <dbReference type="PIRSR" id="PIRSR000303-1"/>
    </source>
</evidence>
<dbReference type="GO" id="GO:0004601">
    <property type="term" value="F:peroxidase activity"/>
    <property type="evidence" value="ECO:0007669"/>
    <property type="project" value="UniProtKB-KW"/>
</dbReference>
<name>A0A2P8H5B3_9BACL</name>
<dbReference type="Pfam" id="PF00255">
    <property type="entry name" value="GSHPx"/>
    <property type="match status" value="1"/>
</dbReference>
<evidence type="ECO:0000313" key="6">
    <source>
        <dbReference type="EMBL" id="PSL41401.1"/>
    </source>
</evidence>
<keyword evidence="3 5" id="KW-0560">Oxidoreductase</keyword>
<keyword evidence="2 5" id="KW-0575">Peroxidase</keyword>
<comment type="caution">
    <text evidence="6">The sequence shown here is derived from an EMBL/GenBank/DDBJ whole genome shotgun (WGS) entry which is preliminary data.</text>
</comment>
<gene>
    <name evidence="6" type="ORF">B0H99_10284</name>
</gene>
<dbReference type="OrthoDB" id="9789406at2"/>
<dbReference type="Gene3D" id="3.40.30.10">
    <property type="entry name" value="Glutaredoxin"/>
    <property type="match status" value="1"/>
</dbReference>
<evidence type="ECO:0000256" key="5">
    <source>
        <dbReference type="RuleBase" id="RU000499"/>
    </source>
</evidence>
<dbReference type="PANTHER" id="PTHR11592:SF78">
    <property type="entry name" value="GLUTATHIONE PEROXIDASE"/>
    <property type="match status" value="1"/>
</dbReference>
<dbReference type="InterPro" id="IPR029760">
    <property type="entry name" value="GPX_CS"/>
</dbReference>
<dbReference type="FunFam" id="3.40.30.10:FF:000010">
    <property type="entry name" value="Glutathione peroxidase"/>
    <property type="match status" value="1"/>
</dbReference>
<evidence type="ECO:0000256" key="2">
    <source>
        <dbReference type="ARBA" id="ARBA00022559"/>
    </source>
</evidence>
<dbReference type="CDD" id="cd00340">
    <property type="entry name" value="GSH_Peroxidase"/>
    <property type="match status" value="1"/>
</dbReference>
<dbReference type="PIRSF" id="PIRSF000303">
    <property type="entry name" value="Glutathion_perox"/>
    <property type="match status" value="1"/>
</dbReference>
<comment type="similarity">
    <text evidence="1 5">Belongs to the glutathione peroxidase family.</text>
</comment>
<dbReference type="PROSITE" id="PS51355">
    <property type="entry name" value="GLUTATHIONE_PEROXID_3"/>
    <property type="match status" value="1"/>
</dbReference>
<dbReference type="PRINTS" id="PR01011">
    <property type="entry name" value="GLUTPROXDASE"/>
</dbReference>
<sequence>MGIYDISVTKSTGEEYPLSEYKGRPMLIVNTATKCGLSGQFDNLEHLYKEYKEDGLVVLGFPSNQFRQELDKAEEAAEACRMSYGVTFPMHDIVNVNGKNAHPLFRYLTDNSKGFLSNSIKWNFTKFLVDQEGNIIGRYAPKDKPESFEKDIKKVVGKANM</sequence>
<keyword evidence="7" id="KW-1185">Reference proteome</keyword>
<evidence type="ECO:0000313" key="7">
    <source>
        <dbReference type="Proteomes" id="UP000242682"/>
    </source>
</evidence>
<organism evidence="6 7">
    <name type="scientific">Planomicrobium soli</name>
    <dbReference type="NCBI Taxonomy" id="1176648"/>
    <lineage>
        <taxon>Bacteria</taxon>
        <taxon>Bacillati</taxon>
        <taxon>Bacillota</taxon>
        <taxon>Bacilli</taxon>
        <taxon>Bacillales</taxon>
        <taxon>Caryophanaceae</taxon>
        <taxon>Planomicrobium</taxon>
    </lineage>
</organism>
<dbReference type="PANTHER" id="PTHR11592">
    <property type="entry name" value="GLUTATHIONE PEROXIDASE"/>
    <property type="match status" value="1"/>
</dbReference>